<dbReference type="GO" id="GO:0016491">
    <property type="term" value="F:oxidoreductase activity"/>
    <property type="evidence" value="ECO:0007669"/>
    <property type="project" value="InterPro"/>
</dbReference>
<dbReference type="Proteomes" id="UP000198518">
    <property type="component" value="Unassembled WGS sequence"/>
</dbReference>
<accession>A0A1I0PT02</accession>
<proteinExistence type="predicted"/>
<dbReference type="SUPFAM" id="SSF52833">
    <property type="entry name" value="Thioredoxin-like"/>
    <property type="match status" value="1"/>
</dbReference>
<dbReference type="InterPro" id="IPR000866">
    <property type="entry name" value="AhpC/TSA"/>
</dbReference>
<dbReference type="STRING" id="355548.SAMN04487945_1927"/>
<protein>
    <submittedName>
        <fullName evidence="3">Peroxiredoxin</fullName>
    </submittedName>
</protein>
<feature type="domain" description="Thioredoxin" evidence="2">
    <location>
        <begin position="16"/>
        <end position="171"/>
    </location>
</feature>
<sequence>MELDFDVVDLPETDHVVEGDEAPDFTRPLVNDEYWEDVSLSDLLAEGPVLLVFTPMDGAFPATYVYNELRDRGVDEHAQVVGVSVSSPYEHKTTIEERGIEHFTGLFSDPQAGIAEAYGVVNDLDGMAGVKEHRPSTFVVAEDGTVEYAWVAEEWPDFPNYDELEGALDDL</sequence>
<dbReference type="InterPro" id="IPR013766">
    <property type="entry name" value="Thioredoxin_domain"/>
</dbReference>
<evidence type="ECO:0000313" key="3">
    <source>
        <dbReference type="EMBL" id="SEW17509.1"/>
    </source>
</evidence>
<dbReference type="InterPro" id="IPR036249">
    <property type="entry name" value="Thioredoxin-like_sf"/>
</dbReference>
<dbReference type="PANTHER" id="PTHR43110:SF1">
    <property type="entry name" value="THIOL PEROXIDASE"/>
    <property type="match status" value="1"/>
</dbReference>
<dbReference type="Pfam" id="PF00578">
    <property type="entry name" value="AhpC-TSA"/>
    <property type="match status" value="1"/>
</dbReference>
<dbReference type="Gene3D" id="3.40.30.10">
    <property type="entry name" value="Glutaredoxin"/>
    <property type="match status" value="1"/>
</dbReference>
<keyword evidence="1" id="KW-0676">Redox-active center</keyword>
<dbReference type="PANTHER" id="PTHR43110">
    <property type="entry name" value="THIOL PEROXIDASE"/>
    <property type="match status" value="1"/>
</dbReference>
<dbReference type="OrthoDB" id="334647at2157"/>
<keyword evidence="4" id="KW-1185">Reference proteome</keyword>
<organism evidence="3 4">
    <name type="scientific">Halobacterium jilantaiense</name>
    <dbReference type="NCBI Taxonomy" id="355548"/>
    <lineage>
        <taxon>Archaea</taxon>
        <taxon>Methanobacteriati</taxon>
        <taxon>Methanobacteriota</taxon>
        <taxon>Stenosarchaea group</taxon>
        <taxon>Halobacteria</taxon>
        <taxon>Halobacteriales</taxon>
        <taxon>Halobacteriaceae</taxon>
        <taxon>Halobacterium</taxon>
    </lineage>
</organism>
<dbReference type="InterPro" id="IPR050455">
    <property type="entry name" value="Tpx_Peroxidase_subfamily"/>
</dbReference>
<dbReference type="PROSITE" id="PS51352">
    <property type="entry name" value="THIOREDOXIN_2"/>
    <property type="match status" value="1"/>
</dbReference>
<evidence type="ECO:0000313" key="4">
    <source>
        <dbReference type="Proteomes" id="UP000198518"/>
    </source>
</evidence>
<name>A0A1I0PT02_9EURY</name>
<dbReference type="RefSeq" id="WP_089669168.1">
    <property type="nucleotide sequence ID" value="NZ_FOJA01000001.1"/>
</dbReference>
<evidence type="ECO:0000259" key="2">
    <source>
        <dbReference type="PROSITE" id="PS51352"/>
    </source>
</evidence>
<dbReference type="AlphaFoldDB" id="A0A1I0PT02"/>
<dbReference type="EMBL" id="FOJA01000001">
    <property type="protein sequence ID" value="SEW17509.1"/>
    <property type="molecule type" value="Genomic_DNA"/>
</dbReference>
<evidence type="ECO:0000256" key="1">
    <source>
        <dbReference type="ARBA" id="ARBA00023284"/>
    </source>
</evidence>
<gene>
    <name evidence="3" type="ORF">SAMN04487945_1927</name>
</gene>
<reference evidence="3 4" key="1">
    <citation type="submission" date="2016-10" db="EMBL/GenBank/DDBJ databases">
        <authorList>
            <person name="de Groot N.N."/>
        </authorList>
    </citation>
    <scope>NUCLEOTIDE SEQUENCE [LARGE SCALE GENOMIC DNA]</scope>
    <source>
        <strain evidence="3 4">CGMCC 1.5337</strain>
    </source>
</reference>
<dbReference type="GO" id="GO:0016209">
    <property type="term" value="F:antioxidant activity"/>
    <property type="evidence" value="ECO:0007669"/>
    <property type="project" value="InterPro"/>
</dbReference>